<dbReference type="InterPro" id="IPR005467">
    <property type="entry name" value="His_kinase_dom"/>
</dbReference>
<dbReference type="Gene3D" id="3.30.565.10">
    <property type="entry name" value="Histidine kinase-like ATPase, C-terminal domain"/>
    <property type="match status" value="1"/>
</dbReference>
<dbReference type="SUPFAM" id="SSF55874">
    <property type="entry name" value="ATPase domain of HSP90 chaperone/DNA topoisomerase II/histidine kinase"/>
    <property type="match status" value="1"/>
</dbReference>
<dbReference type="EMBL" id="WHJE01000191">
    <property type="protein sequence ID" value="KAE8762336.1"/>
    <property type="molecule type" value="Genomic_DNA"/>
</dbReference>
<proteinExistence type="predicted"/>
<dbReference type="InterPro" id="IPR004358">
    <property type="entry name" value="Sig_transdc_His_kin-like_C"/>
</dbReference>
<evidence type="ECO:0000256" key="6">
    <source>
        <dbReference type="ARBA" id="ARBA00022777"/>
    </source>
</evidence>
<reference evidence="13 14" key="1">
    <citation type="submission" date="2019-10" db="EMBL/GenBank/DDBJ databases">
        <title>Georgenia wutianyii sp. nov. and Georgenia yuyongxinii sp. nov. isolated from plateau pika (Ochotona curzoniae) in the Qinghai-Tibet plateau of China.</title>
        <authorList>
            <person name="Tian Z."/>
        </authorList>
    </citation>
    <scope>NUCLEOTIDE SEQUENCE [LARGE SCALE GENOMIC DNA]</scope>
    <source>
        <strain evidence="13 14">DSM 21501</strain>
    </source>
</reference>
<keyword evidence="5" id="KW-0808">Transferase</keyword>
<dbReference type="SMART" id="SM01231">
    <property type="entry name" value="H-kinase_dim"/>
    <property type="match status" value="1"/>
</dbReference>
<dbReference type="AlphaFoldDB" id="A0A7J5UJ51"/>
<feature type="compositionally biased region" description="Acidic residues" evidence="9">
    <location>
        <begin position="278"/>
        <end position="304"/>
    </location>
</feature>
<dbReference type="EC" id="2.7.13.3" evidence="3"/>
<feature type="domain" description="Histidine kinase" evidence="10">
    <location>
        <begin position="396"/>
        <end position="591"/>
    </location>
</feature>
<evidence type="ECO:0000313" key="14">
    <source>
        <dbReference type="Proteomes" id="UP000451860"/>
    </source>
</evidence>
<dbReference type="SUPFAM" id="SSF47384">
    <property type="entry name" value="Homodimeric domain of signal transducing histidine kinase"/>
    <property type="match status" value="1"/>
</dbReference>
<dbReference type="FunFam" id="3.30.565.10:FF:000016">
    <property type="entry name" value="Chemotaxis protein CheA, putative"/>
    <property type="match status" value="1"/>
</dbReference>
<evidence type="ECO:0000256" key="2">
    <source>
        <dbReference type="ARBA" id="ARBA00004236"/>
    </source>
</evidence>
<feature type="region of interest" description="Disordered" evidence="9">
    <location>
        <begin position="163"/>
        <end position="341"/>
    </location>
</feature>
<organism evidence="13 14">
    <name type="scientific">Georgenia thermotolerans</name>
    <dbReference type="NCBI Taxonomy" id="527326"/>
    <lineage>
        <taxon>Bacteria</taxon>
        <taxon>Bacillati</taxon>
        <taxon>Actinomycetota</taxon>
        <taxon>Actinomycetes</taxon>
        <taxon>Micrococcales</taxon>
        <taxon>Bogoriellaceae</taxon>
        <taxon>Georgenia</taxon>
    </lineage>
</organism>
<dbReference type="SMART" id="SM00073">
    <property type="entry name" value="HPT"/>
    <property type="match status" value="1"/>
</dbReference>
<dbReference type="PROSITE" id="PS50851">
    <property type="entry name" value="CHEW"/>
    <property type="match status" value="2"/>
</dbReference>
<dbReference type="PROSITE" id="PS50894">
    <property type="entry name" value="HPT"/>
    <property type="match status" value="1"/>
</dbReference>
<evidence type="ECO:0000259" key="11">
    <source>
        <dbReference type="PROSITE" id="PS50851"/>
    </source>
</evidence>
<sequence>MAPISPLRAIVPGPASGRGGGGMDDEMDDIVEEFLVESRENLDQLDRDLVALESAPTSRDLLNSIFRTLHTIKGTSGFLAFGKLERLTHVGEGLLVDLRDGARRLDGPTTDVLLALADRVRDVLAAIETTGGDAGVDVAPLIARLEQLRGGGAAAATAAAVPAGAAGEPGEPGHGGAGRGAPSGRPGDAPAPTPGRAGDRPSQPSAEPGHGAAGNTATSGPSAGDTRPRRRAEAPLASDGRAAADPGANAADPATPAEPAATGKRPLAPGEYPAMPGEDPDLPAEDDDLPSPDDEPTEDDDLPSPDDAPQETVPPGAPSAAGASAGPTPPGPQGGAAAARPHDTTVRVRVDLLDRLVQQAGQLVVLRNQIGQLARTTAQDELARLAQQLDVVTGALQDDILRSRMQPVEHLFASLPRLVRELTAACGRQVHLKLGGGDTEADRSLLEAVRDPLTHLVRNAVDHGIEPAAERLAAGKAPFGTLTIQAVHTSGHVAIEVIDDGRGIDPDRVADKAVERGLRTAEQIAAMSTPEILQLLFQPGFSTAEAVSRVSGRGVGMDVVRTKVEAVGGTVDFTSQVGVGTTWHLRIPLTVAIVPVLGVTCAGQVYALPQTTLRELVAVRPGETGIEHVGTAAVYRHRGKLLPVVRLDEALGLPARPEADGALVVLKTAGRRFVLVVDRVLDVMHTMLTPLPTRLADVGAYLGAMLRDNGEVALVVDPRAIARRSGVVVGVAAPESAHVPEADPAPEPEQMLVSAIGDGRRAAVPISSVARIERVPSAALERVGRHEVVQVRGAIVPLVRLDRVLGAGEQPDPEELVVVLYHHAERVVALAVRRIVDIVTDEGRHSAIEDAGLVGSAVLDSHVTELLDGDALVAAVAPAFFGGDGEGMAAALREVVRP</sequence>
<dbReference type="PRINTS" id="PR00344">
    <property type="entry name" value="BCTRLSENSOR"/>
</dbReference>
<dbReference type="Pfam" id="PF02895">
    <property type="entry name" value="H-kinase_dim"/>
    <property type="match status" value="1"/>
</dbReference>
<comment type="caution">
    <text evidence="13">The sequence shown here is derived from an EMBL/GenBank/DDBJ whole genome shotgun (WGS) entry which is preliminary data.</text>
</comment>
<comment type="catalytic activity">
    <reaction evidence="1">
        <text>ATP + protein L-histidine = ADP + protein N-phospho-L-histidine.</text>
        <dbReference type="EC" id="2.7.13.3"/>
    </reaction>
</comment>
<evidence type="ECO:0000256" key="4">
    <source>
        <dbReference type="ARBA" id="ARBA00022553"/>
    </source>
</evidence>
<dbReference type="InterPro" id="IPR051315">
    <property type="entry name" value="Bact_Chemotaxis_CheA"/>
</dbReference>
<dbReference type="SUPFAM" id="SSF47226">
    <property type="entry name" value="Histidine-containing phosphotransfer domain, HPT domain"/>
    <property type="match status" value="1"/>
</dbReference>
<keyword evidence="14" id="KW-1185">Reference proteome</keyword>
<dbReference type="InterPro" id="IPR037006">
    <property type="entry name" value="CheA-like_homodim_sf"/>
</dbReference>
<name>A0A7J5UJ51_9MICO</name>
<dbReference type="SUPFAM" id="SSF50341">
    <property type="entry name" value="CheW-like"/>
    <property type="match status" value="2"/>
</dbReference>
<dbReference type="GO" id="GO:0005886">
    <property type="term" value="C:plasma membrane"/>
    <property type="evidence" value="ECO:0007669"/>
    <property type="project" value="UniProtKB-SubCell"/>
</dbReference>
<dbReference type="GO" id="GO:0006935">
    <property type="term" value="P:chemotaxis"/>
    <property type="evidence" value="ECO:0007669"/>
    <property type="project" value="InterPro"/>
</dbReference>
<dbReference type="Pfam" id="PF02518">
    <property type="entry name" value="HATPase_c"/>
    <property type="match status" value="1"/>
</dbReference>
<gene>
    <name evidence="13" type="ORF">GB883_19885</name>
</gene>
<feature type="region of interest" description="Disordered" evidence="9">
    <location>
        <begin position="1"/>
        <end position="24"/>
    </location>
</feature>
<feature type="modified residue" description="Phosphohistidine" evidence="8">
    <location>
        <position position="70"/>
    </location>
</feature>
<dbReference type="OrthoDB" id="9803176at2"/>
<dbReference type="InterPro" id="IPR008207">
    <property type="entry name" value="Sig_transdc_His_kin_Hpt_dom"/>
</dbReference>
<dbReference type="GO" id="GO:0005737">
    <property type="term" value="C:cytoplasm"/>
    <property type="evidence" value="ECO:0007669"/>
    <property type="project" value="InterPro"/>
</dbReference>
<evidence type="ECO:0000313" key="13">
    <source>
        <dbReference type="EMBL" id="KAE8762336.1"/>
    </source>
</evidence>
<evidence type="ECO:0000256" key="9">
    <source>
        <dbReference type="SAM" id="MobiDB-lite"/>
    </source>
</evidence>
<evidence type="ECO:0000256" key="8">
    <source>
        <dbReference type="PROSITE-ProRule" id="PRU00110"/>
    </source>
</evidence>
<evidence type="ECO:0000256" key="5">
    <source>
        <dbReference type="ARBA" id="ARBA00022679"/>
    </source>
</evidence>
<dbReference type="InterPro" id="IPR036061">
    <property type="entry name" value="CheW-like_dom_sf"/>
</dbReference>
<keyword evidence="7" id="KW-0902">Two-component regulatory system</keyword>
<evidence type="ECO:0000256" key="3">
    <source>
        <dbReference type="ARBA" id="ARBA00012438"/>
    </source>
</evidence>
<dbReference type="Gene3D" id="1.20.120.160">
    <property type="entry name" value="HPT domain"/>
    <property type="match status" value="1"/>
</dbReference>
<evidence type="ECO:0000259" key="12">
    <source>
        <dbReference type="PROSITE" id="PS50894"/>
    </source>
</evidence>
<dbReference type="Pfam" id="PF01584">
    <property type="entry name" value="CheW"/>
    <property type="match status" value="2"/>
</dbReference>
<evidence type="ECO:0000259" key="10">
    <source>
        <dbReference type="PROSITE" id="PS50109"/>
    </source>
</evidence>
<keyword evidence="6" id="KW-0418">Kinase</keyword>
<dbReference type="PANTHER" id="PTHR43395:SF1">
    <property type="entry name" value="CHEMOTAXIS PROTEIN CHEA"/>
    <property type="match status" value="1"/>
</dbReference>
<feature type="domain" description="HPt" evidence="12">
    <location>
        <begin position="23"/>
        <end position="127"/>
    </location>
</feature>
<accession>A0A7J5UJ51</accession>
<dbReference type="InterPro" id="IPR036097">
    <property type="entry name" value="HisK_dim/P_sf"/>
</dbReference>
<dbReference type="InterPro" id="IPR036641">
    <property type="entry name" value="HPT_dom_sf"/>
</dbReference>
<dbReference type="InterPro" id="IPR003594">
    <property type="entry name" value="HATPase_dom"/>
</dbReference>
<dbReference type="Gene3D" id="2.40.50.180">
    <property type="entry name" value="CheA-289, Domain 4"/>
    <property type="match status" value="2"/>
</dbReference>
<dbReference type="InterPro" id="IPR004105">
    <property type="entry name" value="CheA-like_dim"/>
</dbReference>
<feature type="domain" description="CheW-like" evidence="11">
    <location>
        <begin position="748"/>
        <end position="878"/>
    </location>
</feature>
<evidence type="ECO:0000256" key="7">
    <source>
        <dbReference type="ARBA" id="ARBA00023012"/>
    </source>
</evidence>
<dbReference type="SMART" id="SM00260">
    <property type="entry name" value="CheW"/>
    <property type="match status" value="2"/>
</dbReference>
<evidence type="ECO:0000256" key="1">
    <source>
        <dbReference type="ARBA" id="ARBA00000085"/>
    </source>
</evidence>
<feature type="compositionally biased region" description="Gly residues" evidence="9">
    <location>
        <begin position="170"/>
        <end position="181"/>
    </location>
</feature>
<keyword evidence="4 8" id="KW-0597">Phosphoprotein</keyword>
<dbReference type="SMART" id="SM00387">
    <property type="entry name" value="HATPase_c"/>
    <property type="match status" value="1"/>
</dbReference>
<comment type="subcellular location">
    <subcellularLocation>
        <location evidence="2">Cell membrane</location>
    </subcellularLocation>
</comment>
<dbReference type="PANTHER" id="PTHR43395">
    <property type="entry name" value="SENSOR HISTIDINE KINASE CHEA"/>
    <property type="match status" value="1"/>
</dbReference>
<dbReference type="CDD" id="cd00088">
    <property type="entry name" value="HPT"/>
    <property type="match status" value="1"/>
</dbReference>
<feature type="compositionally biased region" description="Low complexity" evidence="9">
    <location>
        <begin position="243"/>
        <end position="263"/>
    </location>
</feature>
<feature type="domain" description="CheW-like" evidence="11">
    <location>
        <begin position="593"/>
        <end position="727"/>
    </location>
</feature>
<dbReference type="InterPro" id="IPR002545">
    <property type="entry name" value="CheW-lke_dom"/>
</dbReference>
<dbReference type="GO" id="GO:0000155">
    <property type="term" value="F:phosphorelay sensor kinase activity"/>
    <property type="evidence" value="ECO:0007669"/>
    <property type="project" value="InterPro"/>
</dbReference>
<dbReference type="Proteomes" id="UP000451860">
    <property type="component" value="Unassembled WGS sequence"/>
</dbReference>
<dbReference type="InterPro" id="IPR036890">
    <property type="entry name" value="HATPase_C_sf"/>
</dbReference>
<protein>
    <recommendedName>
        <fullName evidence="3">histidine kinase</fullName>
        <ecNumber evidence="3">2.7.13.3</ecNumber>
    </recommendedName>
</protein>
<dbReference type="Pfam" id="PF01627">
    <property type="entry name" value="Hpt"/>
    <property type="match status" value="1"/>
</dbReference>
<dbReference type="Gene3D" id="1.10.287.560">
    <property type="entry name" value="Histidine kinase CheA-like, homodimeric domain"/>
    <property type="match status" value="1"/>
</dbReference>
<dbReference type="PROSITE" id="PS50109">
    <property type="entry name" value="HIS_KIN"/>
    <property type="match status" value="1"/>
</dbReference>